<dbReference type="GeneID" id="80909074"/>
<dbReference type="AlphaFoldDB" id="A0A9W9CBK7"/>
<evidence type="ECO:0000256" key="1">
    <source>
        <dbReference type="SAM" id="MobiDB-lite"/>
    </source>
</evidence>
<dbReference type="RefSeq" id="XP_056071588.1">
    <property type="nucleotide sequence ID" value="XM_056214321.1"/>
</dbReference>
<feature type="region of interest" description="Disordered" evidence="1">
    <location>
        <begin position="105"/>
        <end position="172"/>
    </location>
</feature>
<protein>
    <submittedName>
        <fullName evidence="2">Uncharacterized protein</fullName>
    </submittedName>
</protein>
<name>A0A9W9CBK7_9PLEO</name>
<feature type="compositionally biased region" description="Basic and acidic residues" evidence="1">
    <location>
        <begin position="162"/>
        <end position="172"/>
    </location>
</feature>
<accession>A0A9W9CBK7</accession>
<feature type="region of interest" description="Disordered" evidence="1">
    <location>
        <begin position="1"/>
        <end position="73"/>
    </location>
</feature>
<reference evidence="2" key="1">
    <citation type="submission" date="2022-10" db="EMBL/GenBank/DDBJ databases">
        <title>Tapping the CABI collections for fungal endophytes: first genome assemblies for Collariella, Neodidymelliopsis, Ascochyta clinopodiicola, Didymella pomorum, Didymosphaeria variabile, Neocosmospora piperis and Neocucurbitaria cava.</title>
        <authorList>
            <person name="Hill R."/>
        </authorList>
    </citation>
    <scope>NUCLEOTIDE SEQUENCE</scope>
    <source>
        <strain evidence="2">IMI 356815</strain>
    </source>
</reference>
<feature type="compositionally biased region" description="Low complexity" evidence="1">
    <location>
        <begin position="49"/>
        <end position="63"/>
    </location>
</feature>
<evidence type="ECO:0000313" key="2">
    <source>
        <dbReference type="EMBL" id="KAJ4353814.1"/>
    </source>
</evidence>
<proteinExistence type="predicted"/>
<dbReference type="EMBL" id="JAPEUX010000004">
    <property type="protein sequence ID" value="KAJ4353814.1"/>
    <property type="molecule type" value="Genomic_DNA"/>
</dbReference>
<dbReference type="OrthoDB" id="3889136at2759"/>
<comment type="caution">
    <text evidence="2">The sequence shown here is derived from an EMBL/GenBank/DDBJ whole genome shotgun (WGS) entry which is preliminary data.</text>
</comment>
<keyword evidence="3" id="KW-1185">Reference proteome</keyword>
<evidence type="ECO:0000313" key="3">
    <source>
        <dbReference type="Proteomes" id="UP001140513"/>
    </source>
</evidence>
<dbReference type="Proteomes" id="UP001140513">
    <property type="component" value="Unassembled WGS sequence"/>
</dbReference>
<gene>
    <name evidence="2" type="ORF">N0V89_005544</name>
</gene>
<organism evidence="2 3">
    <name type="scientific">Didymosphaeria variabile</name>
    <dbReference type="NCBI Taxonomy" id="1932322"/>
    <lineage>
        <taxon>Eukaryota</taxon>
        <taxon>Fungi</taxon>
        <taxon>Dikarya</taxon>
        <taxon>Ascomycota</taxon>
        <taxon>Pezizomycotina</taxon>
        <taxon>Dothideomycetes</taxon>
        <taxon>Pleosporomycetidae</taxon>
        <taxon>Pleosporales</taxon>
        <taxon>Massarineae</taxon>
        <taxon>Didymosphaeriaceae</taxon>
        <taxon>Didymosphaeria</taxon>
    </lineage>
</organism>
<sequence length="172" mass="18893">MPPKNTASAKADGSTGVRARKEGGKFSWTAENERKVHLLPSRSHHVPNHRSSSSSPTHSQPSPLLNSRSSWSIFPARTNMNGIKIRYSRLRIEKNKLAEEYGFAGIGNGALTGEDRSKETPNKITARGKKRASDGEDGATTPVKKGKREKMVENEAPSNDLGEVKKEEEDEI</sequence>